<protein>
    <recommendedName>
        <fullName evidence="3">DNA polymerase III delta N-terminal domain-containing protein</fullName>
    </recommendedName>
</protein>
<gene>
    <name evidence="1" type="ORF">A3D42_01795</name>
</gene>
<dbReference type="Proteomes" id="UP000177777">
    <property type="component" value="Unassembled WGS sequence"/>
</dbReference>
<dbReference type="AlphaFoldDB" id="A0A1F6W872"/>
<proteinExistence type="predicted"/>
<reference evidence="1 2" key="1">
    <citation type="journal article" date="2016" name="Nat. Commun.">
        <title>Thousands of microbial genomes shed light on interconnected biogeochemical processes in an aquifer system.</title>
        <authorList>
            <person name="Anantharaman K."/>
            <person name="Brown C.T."/>
            <person name="Hug L.A."/>
            <person name="Sharon I."/>
            <person name="Castelle C.J."/>
            <person name="Probst A.J."/>
            <person name="Thomas B.C."/>
            <person name="Singh A."/>
            <person name="Wilkins M.J."/>
            <person name="Karaoz U."/>
            <person name="Brodie E.L."/>
            <person name="Williams K.H."/>
            <person name="Hubbard S.S."/>
            <person name="Banfield J.F."/>
        </authorList>
    </citation>
    <scope>NUCLEOTIDE SEQUENCE [LARGE SCALE GENOMIC DNA]</scope>
</reference>
<evidence type="ECO:0008006" key="3">
    <source>
        <dbReference type="Google" id="ProtNLM"/>
    </source>
</evidence>
<organism evidence="1 2">
    <name type="scientific">Candidatus Nomurabacteria bacterium RIFCSPHIGHO2_02_FULL_41_18</name>
    <dbReference type="NCBI Taxonomy" id="1801754"/>
    <lineage>
        <taxon>Bacteria</taxon>
        <taxon>Candidatus Nomuraibacteriota</taxon>
    </lineage>
</organism>
<name>A0A1F6W872_9BACT</name>
<accession>A0A1F6W872</accession>
<dbReference type="EMBL" id="MFUE01000004">
    <property type="protein sequence ID" value="OGI77992.1"/>
    <property type="molecule type" value="Genomic_DNA"/>
</dbReference>
<dbReference type="STRING" id="1801754.A3D42_01795"/>
<comment type="caution">
    <text evidence="1">The sequence shown here is derived from an EMBL/GenBank/DDBJ whole genome shotgun (WGS) entry which is preliminary data.</text>
</comment>
<evidence type="ECO:0000313" key="1">
    <source>
        <dbReference type="EMBL" id="OGI77992.1"/>
    </source>
</evidence>
<evidence type="ECO:0000313" key="2">
    <source>
        <dbReference type="Proteomes" id="UP000177777"/>
    </source>
</evidence>
<sequence>MIYLFSGDDTSKKLSAFEKFMKSLPVGVEILKFYRNNFNSGEIESLYSGSGLFFSKFAASFSEILEYQETRDFVLEKLSSLARSDNFFIFLEGKLGKPVLDAFRKAGAEINVFELTKEKKEKFNNFLVANAFSQKDKLNLWIYFRQAVDKGVGMEELAGVLFWKIKDMLIKKNFAKFSEKELKNFLQKLSYLLPEARKKGRDTESVFERFLLEAF</sequence>